<evidence type="ECO:0000259" key="1">
    <source>
        <dbReference type="Pfam" id="PF08241"/>
    </source>
</evidence>
<keyword evidence="2" id="KW-0808">Transferase</keyword>
<evidence type="ECO:0000313" key="3">
    <source>
        <dbReference type="Proteomes" id="UP001595632"/>
    </source>
</evidence>
<organism evidence="2 3">
    <name type="scientific">Psychromarinibacter halotolerans</name>
    <dbReference type="NCBI Taxonomy" id="1775175"/>
    <lineage>
        <taxon>Bacteria</taxon>
        <taxon>Pseudomonadati</taxon>
        <taxon>Pseudomonadota</taxon>
        <taxon>Alphaproteobacteria</taxon>
        <taxon>Rhodobacterales</taxon>
        <taxon>Paracoccaceae</taxon>
        <taxon>Psychromarinibacter</taxon>
    </lineage>
</organism>
<keyword evidence="2" id="KW-0489">Methyltransferase</keyword>
<reference evidence="3" key="1">
    <citation type="journal article" date="2019" name="Int. J. Syst. Evol. Microbiol.">
        <title>The Global Catalogue of Microorganisms (GCM) 10K type strain sequencing project: providing services to taxonomists for standard genome sequencing and annotation.</title>
        <authorList>
            <consortium name="The Broad Institute Genomics Platform"/>
            <consortium name="The Broad Institute Genome Sequencing Center for Infectious Disease"/>
            <person name="Wu L."/>
            <person name="Ma J."/>
        </authorList>
    </citation>
    <scope>NUCLEOTIDE SEQUENCE [LARGE SCALE GENOMIC DNA]</scope>
    <source>
        <strain evidence="3">KCTC 52366</strain>
    </source>
</reference>
<dbReference type="GO" id="GO:0032259">
    <property type="term" value="P:methylation"/>
    <property type="evidence" value="ECO:0007669"/>
    <property type="project" value="UniProtKB-KW"/>
</dbReference>
<dbReference type="GO" id="GO:0008168">
    <property type="term" value="F:methyltransferase activity"/>
    <property type="evidence" value="ECO:0007669"/>
    <property type="project" value="UniProtKB-KW"/>
</dbReference>
<comment type="caution">
    <text evidence="2">The sequence shown here is derived from an EMBL/GenBank/DDBJ whole genome shotgun (WGS) entry which is preliminary data.</text>
</comment>
<accession>A0ABV7GT34</accession>
<feature type="domain" description="Methyltransferase type 11" evidence="1">
    <location>
        <begin position="53"/>
        <end position="148"/>
    </location>
</feature>
<dbReference type="SUPFAM" id="SSF53335">
    <property type="entry name" value="S-adenosyl-L-methionine-dependent methyltransferases"/>
    <property type="match status" value="1"/>
</dbReference>
<gene>
    <name evidence="2" type="ORF">ACFOGP_11480</name>
</gene>
<dbReference type="RefSeq" id="WP_275630629.1">
    <property type="nucleotide sequence ID" value="NZ_JARGYD010000001.1"/>
</dbReference>
<evidence type="ECO:0000313" key="2">
    <source>
        <dbReference type="EMBL" id="MFC3143335.1"/>
    </source>
</evidence>
<protein>
    <submittedName>
        <fullName evidence="2">Class I SAM-dependent methyltransferase</fullName>
        <ecNumber evidence="2">2.1.1.-</ecNumber>
    </submittedName>
</protein>
<dbReference type="PANTHER" id="PTHR43591">
    <property type="entry name" value="METHYLTRANSFERASE"/>
    <property type="match status" value="1"/>
</dbReference>
<dbReference type="CDD" id="cd02440">
    <property type="entry name" value="AdoMet_MTases"/>
    <property type="match status" value="1"/>
</dbReference>
<dbReference type="InterPro" id="IPR029063">
    <property type="entry name" value="SAM-dependent_MTases_sf"/>
</dbReference>
<sequence length="267" mass="28857">MADPFQDVDAAGPEFIKMFADSMDVRQADPTMERIVADYLRRLPLAPDSITIEVGAGAGAVTRRIAAAADPAKVVGFDPSQGFVNEAIERSRSHANLSFTVADGANLPIEDNSVDAVIMHTVLTHVTHPDSLLVEAFRVLKAGGSLVVCDADFSKATFSSMPNDPLNICAQEFVREFVTDAFIVGKLRSLISNAGMEIASFDVVSRIVTTREQMLPWVEVTTQRMVERGDIGKQLADALVAEHDRRAEAGSLYGYQAFATAIARKPS</sequence>
<dbReference type="Pfam" id="PF08241">
    <property type="entry name" value="Methyltransf_11"/>
    <property type="match status" value="1"/>
</dbReference>
<dbReference type="EMBL" id="JBHRTB010000010">
    <property type="protein sequence ID" value="MFC3143335.1"/>
    <property type="molecule type" value="Genomic_DNA"/>
</dbReference>
<proteinExistence type="predicted"/>
<dbReference type="InterPro" id="IPR013216">
    <property type="entry name" value="Methyltransf_11"/>
</dbReference>
<keyword evidence="3" id="KW-1185">Reference proteome</keyword>
<dbReference type="Proteomes" id="UP001595632">
    <property type="component" value="Unassembled WGS sequence"/>
</dbReference>
<dbReference type="EC" id="2.1.1.-" evidence="2"/>
<name>A0ABV7GT34_9RHOB</name>
<dbReference type="Gene3D" id="3.40.50.150">
    <property type="entry name" value="Vaccinia Virus protein VP39"/>
    <property type="match status" value="1"/>
</dbReference>